<dbReference type="Pfam" id="PF00005">
    <property type="entry name" value="ABC_tran"/>
    <property type="match status" value="2"/>
</dbReference>
<dbReference type="InterPro" id="IPR003439">
    <property type="entry name" value="ABC_transporter-like_ATP-bd"/>
</dbReference>
<dbReference type="InterPro" id="IPR003593">
    <property type="entry name" value="AAA+_ATPase"/>
</dbReference>
<evidence type="ECO:0000256" key="1">
    <source>
        <dbReference type="ARBA" id="ARBA00005417"/>
    </source>
</evidence>
<dbReference type="Proteomes" id="UP000632063">
    <property type="component" value="Unassembled WGS sequence"/>
</dbReference>
<protein>
    <submittedName>
        <fullName evidence="7">ATP-binding cassette domain-containing protein</fullName>
    </submittedName>
</protein>
<keyword evidence="3" id="KW-0547">Nucleotide-binding</keyword>
<dbReference type="EMBL" id="JACYXI010000012">
    <property type="protein sequence ID" value="MBD8893397.1"/>
    <property type="molecule type" value="Genomic_DNA"/>
</dbReference>
<keyword evidence="8" id="KW-1185">Reference proteome</keyword>
<dbReference type="PANTHER" id="PTHR43820">
    <property type="entry name" value="HIGH-AFFINITY BRANCHED-CHAIN AMINO ACID TRANSPORT ATP-BINDING PROTEIN LIVF"/>
    <property type="match status" value="1"/>
</dbReference>
<dbReference type="GO" id="GO:0005524">
    <property type="term" value="F:ATP binding"/>
    <property type="evidence" value="ECO:0007669"/>
    <property type="project" value="UniProtKB-KW"/>
</dbReference>
<evidence type="ECO:0000313" key="8">
    <source>
        <dbReference type="Proteomes" id="UP000632063"/>
    </source>
</evidence>
<dbReference type="Gene3D" id="3.40.50.300">
    <property type="entry name" value="P-loop containing nucleotide triphosphate hydrolases"/>
    <property type="match status" value="2"/>
</dbReference>
<feature type="domain" description="ABC transporter" evidence="6">
    <location>
        <begin position="12"/>
        <end position="246"/>
    </location>
</feature>
<evidence type="ECO:0000256" key="4">
    <source>
        <dbReference type="ARBA" id="ARBA00022840"/>
    </source>
</evidence>
<organism evidence="7 8">
    <name type="scientific">Roseibium litorale</name>
    <dbReference type="NCBI Taxonomy" id="2803841"/>
    <lineage>
        <taxon>Bacteria</taxon>
        <taxon>Pseudomonadati</taxon>
        <taxon>Pseudomonadota</taxon>
        <taxon>Alphaproteobacteria</taxon>
        <taxon>Hyphomicrobiales</taxon>
        <taxon>Stappiaceae</taxon>
        <taxon>Roseibium</taxon>
    </lineage>
</organism>
<comment type="similarity">
    <text evidence="1">Belongs to the ABC transporter superfamily.</text>
</comment>
<reference evidence="8" key="1">
    <citation type="submission" date="2020-09" db="EMBL/GenBank/DDBJ databases">
        <title>The genome sequence of strain Labrenzia suaedae 4C16A.</title>
        <authorList>
            <person name="Liu Y."/>
        </authorList>
    </citation>
    <scope>NUCLEOTIDE SEQUENCE [LARGE SCALE GENOMIC DNA]</scope>
    <source>
        <strain evidence="8">4C16A</strain>
    </source>
</reference>
<evidence type="ECO:0000259" key="6">
    <source>
        <dbReference type="PROSITE" id="PS50893"/>
    </source>
</evidence>
<dbReference type="InterPro" id="IPR017871">
    <property type="entry name" value="ABC_transporter-like_CS"/>
</dbReference>
<dbReference type="SMART" id="SM00382">
    <property type="entry name" value="AAA"/>
    <property type="match status" value="2"/>
</dbReference>
<name>A0ABR9CSY2_9HYPH</name>
<accession>A0ABR9CSY2</accession>
<keyword evidence="2" id="KW-0813">Transport</keyword>
<sequence length="508" mass="54168">MKSDGQKNVPAIETRGLTKRYGGLVAVEDLSISFPKGEISGVIGPNGAGKSTLIGLIGGALAPSAGEVIYYGEDISKLPAPERARLGIGRTYQLPRPFLDMSVRENLQVALFSKSPLMSRREAAARTNQVLEQTGLAGAGNIAARNLPLLRRKRLEVARALMLDPKLLLLDEVGAGLVDHEIDELIALIHALNDGTRSILIIEHVIRVVRECCKQLAVLNFGKKLAAGPTQEILNDDNVAAVYLGAAHRTDPAAAGVATLTSARRKAKPDRATLLQLSGVSAGYGQARVLDNISMRVGEGEVVAVLGSNGAGKTTLANVIAGSLAPSAGKLEFGGEDVTRLSGDKLFSRGLAHCMEGRRIFPELTVEENLKIALRGDARRQTAQRLEEIYTLFPVLAERRNSMGTALSGGQLQMLAIGRALISKPRLVIFDEISLGLAPVVMDQLYAALANLRDSGLTMLVIEQDVERALELADGAYVLKQGRIVLSGDAASLSRNPSLRDIYLGEKS</sequence>
<reference evidence="7 8" key="2">
    <citation type="journal article" date="2021" name="Int. J. Syst. Evol. Microbiol.">
        <title>Roseibium litorale sp. nov., isolated from a tidal flat sediment and proposal for the reclassification of Labrenzia polysiphoniae as Roseibium polysiphoniae comb. nov.</title>
        <authorList>
            <person name="Liu Y."/>
            <person name="Pei T."/>
            <person name="Du J."/>
            <person name="Chao M."/>
            <person name="Deng M.R."/>
            <person name="Zhu H."/>
        </authorList>
    </citation>
    <scope>NUCLEOTIDE SEQUENCE [LARGE SCALE GENOMIC DNA]</scope>
    <source>
        <strain evidence="7 8">4C16A</strain>
    </source>
</reference>
<dbReference type="PANTHER" id="PTHR43820:SF4">
    <property type="entry name" value="HIGH-AFFINITY BRANCHED-CHAIN AMINO ACID TRANSPORT ATP-BINDING PROTEIN LIVF"/>
    <property type="match status" value="1"/>
</dbReference>
<comment type="caution">
    <text evidence="7">The sequence shown here is derived from an EMBL/GenBank/DDBJ whole genome shotgun (WGS) entry which is preliminary data.</text>
</comment>
<dbReference type="InterPro" id="IPR013283">
    <property type="entry name" value="RLI1"/>
</dbReference>
<gene>
    <name evidence="7" type="ORF">IG616_17775</name>
</gene>
<dbReference type="CDD" id="cd03224">
    <property type="entry name" value="ABC_TM1139_LivF_branched"/>
    <property type="match status" value="1"/>
</dbReference>
<keyword evidence="5" id="KW-0029">Amino-acid transport</keyword>
<feature type="domain" description="ABC transporter" evidence="6">
    <location>
        <begin position="275"/>
        <end position="506"/>
    </location>
</feature>
<keyword evidence="4 7" id="KW-0067">ATP-binding</keyword>
<dbReference type="InterPro" id="IPR027417">
    <property type="entry name" value="P-loop_NTPase"/>
</dbReference>
<dbReference type="PROSITE" id="PS50893">
    <property type="entry name" value="ABC_TRANSPORTER_2"/>
    <property type="match status" value="2"/>
</dbReference>
<dbReference type="SUPFAM" id="SSF52540">
    <property type="entry name" value="P-loop containing nucleoside triphosphate hydrolases"/>
    <property type="match status" value="2"/>
</dbReference>
<dbReference type="InterPro" id="IPR052156">
    <property type="entry name" value="BCAA_Transport_ATP-bd_LivF"/>
</dbReference>
<proteinExistence type="inferred from homology"/>
<evidence type="ECO:0000256" key="3">
    <source>
        <dbReference type="ARBA" id="ARBA00022741"/>
    </source>
</evidence>
<evidence type="ECO:0000313" key="7">
    <source>
        <dbReference type="EMBL" id="MBD8893397.1"/>
    </source>
</evidence>
<dbReference type="PROSITE" id="PS00211">
    <property type="entry name" value="ABC_TRANSPORTER_1"/>
    <property type="match status" value="1"/>
</dbReference>
<dbReference type="RefSeq" id="WP_192149517.1">
    <property type="nucleotide sequence ID" value="NZ_JACYXI010000012.1"/>
</dbReference>
<dbReference type="PRINTS" id="PR01868">
    <property type="entry name" value="ABCEFAMILY"/>
</dbReference>
<evidence type="ECO:0000256" key="5">
    <source>
        <dbReference type="ARBA" id="ARBA00022970"/>
    </source>
</evidence>
<evidence type="ECO:0000256" key="2">
    <source>
        <dbReference type="ARBA" id="ARBA00022448"/>
    </source>
</evidence>